<evidence type="ECO:0008006" key="8">
    <source>
        <dbReference type="Google" id="ProtNLM"/>
    </source>
</evidence>
<dbReference type="InterPro" id="IPR036097">
    <property type="entry name" value="HisK_dim/P_sf"/>
</dbReference>
<evidence type="ECO:0000256" key="1">
    <source>
        <dbReference type="ARBA" id="ARBA00022553"/>
    </source>
</evidence>
<reference evidence="6 7" key="1">
    <citation type="submission" date="2024-07" db="EMBL/GenBank/DDBJ databases">
        <title>Draft sequence of the Neodothiora populina.</title>
        <authorList>
            <person name="Drown D.D."/>
            <person name="Schuette U.S."/>
            <person name="Buechlein A.B."/>
            <person name="Rusch D.R."/>
            <person name="Winton L.W."/>
            <person name="Adams G.A."/>
        </authorList>
    </citation>
    <scope>NUCLEOTIDE SEQUENCE [LARGE SCALE GENOMIC DNA]</scope>
    <source>
        <strain evidence="6 7">CPC 39397</strain>
    </source>
</reference>
<dbReference type="SUPFAM" id="SSF52172">
    <property type="entry name" value="CheY-like"/>
    <property type="match status" value="1"/>
</dbReference>
<dbReference type="InterPro" id="IPR035965">
    <property type="entry name" value="PAS-like_dom_sf"/>
</dbReference>
<comment type="caution">
    <text evidence="6">The sequence shown here is derived from an EMBL/GenBank/DDBJ whole genome shotgun (WGS) entry which is preliminary data.</text>
</comment>
<dbReference type="Gene3D" id="3.30.450.20">
    <property type="entry name" value="PAS domain"/>
    <property type="match status" value="1"/>
</dbReference>
<dbReference type="InterPro" id="IPR003661">
    <property type="entry name" value="HisK_dim/P_dom"/>
</dbReference>
<dbReference type="InterPro" id="IPR036890">
    <property type="entry name" value="HATPase_C_sf"/>
</dbReference>
<gene>
    <name evidence="6" type="ORF">AAFC00_005002</name>
</gene>
<dbReference type="Gene3D" id="1.10.287.130">
    <property type="match status" value="1"/>
</dbReference>
<dbReference type="PRINTS" id="PR00344">
    <property type="entry name" value="BCTRLSENSOR"/>
</dbReference>
<evidence type="ECO:0000313" key="6">
    <source>
        <dbReference type="EMBL" id="KAL1297478.1"/>
    </source>
</evidence>
<dbReference type="SMART" id="SM00448">
    <property type="entry name" value="REC"/>
    <property type="match status" value="1"/>
</dbReference>
<feature type="region of interest" description="Disordered" evidence="3">
    <location>
        <begin position="622"/>
        <end position="695"/>
    </location>
</feature>
<organism evidence="6 7">
    <name type="scientific">Neodothiora populina</name>
    <dbReference type="NCBI Taxonomy" id="2781224"/>
    <lineage>
        <taxon>Eukaryota</taxon>
        <taxon>Fungi</taxon>
        <taxon>Dikarya</taxon>
        <taxon>Ascomycota</taxon>
        <taxon>Pezizomycotina</taxon>
        <taxon>Dothideomycetes</taxon>
        <taxon>Dothideomycetidae</taxon>
        <taxon>Dothideales</taxon>
        <taxon>Dothioraceae</taxon>
        <taxon>Neodothiora</taxon>
    </lineage>
</organism>
<dbReference type="InterPro" id="IPR005467">
    <property type="entry name" value="His_kinase_dom"/>
</dbReference>
<feature type="modified residue" description="4-aspartylphosphate" evidence="2">
    <location>
        <position position="760"/>
    </location>
</feature>
<dbReference type="PANTHER" id="PTHR43719">
    <property type="entry name" value="TWO-COMPONENT HISTIDINE KINASE"/>
    <property type="match status" value="1"/>
</dbReference>
<dbReference type="InterPro" id="IPR003594">
    <property type="entry name" value="HATPase_dom"/>
</dbReference>
<dbReference type="GeneID" id="95978702"/>
<dbReference type="InterPro" id="IPR004358">
    <property type="entry name" value="Sig_transdc_His_kin-like_C"/>
</dbReference>
<dbReference type="EMBL" id="JBFMKM010000016">
    <property type="protein sequence ID" value="KAL1297478.1"/>
    <property type="molecule type" value="Genomic_DNA"/>
</dbReference>
<dbReference type="Pfam" id="PF02518">
    <property type="entry name" value="HATPase_c"/>
    <property type="match status" value="1"/>
</dbReference>
<dbReference type="CDD" id="cd00130">
    <property type="entry name" value="PAS"/>
    <property type="match status" value="1"/>
</dbReference>
<dbReference type="InterPro" id="IPR050956">
    <property type="entry name" value="2C_system_His_kinase"/>
</dbReference>
<dbReference type="SMART" id="SM00387">
    <property type="entry name" value="HATPase_c"/>
    <property type="match status" value="1"/>
</dbReference>
<dbReference type="CDD" id="cd00082">
    <property type="entry name" value="HisKA"/>
    <property type="match status" value="1"/>
</dbReference>
<dbReference type="PANTHER" id="PTHR43719:SF60">
    <property type="entry name" value="HISTIDINE KINASE G2"/>
    <property type="match status" value="1"/>
</dbReference>
<dbReference type="SUPFAM" id="SSF55785">
    <property type="entry name" value="PYP-like sensor domain (PAS domain)"/>
    <property type="match status" value="1"/>
</dbReference>
<name>A0ABR3P3X1_9PEZI</name>
<keyword evidence="1 2" id="KW-0597">Phosphoprotein</keyword>
<evidence type="ECO:0000313" key="7">
    <source>
        <dbReference type="Proteomes" id="UP001562354"/>
    </source>
</evidence>
<evidence type="ECO:0000259" key="4">
    <source>
        <dbReference type="PROSITE" id="PS50109"/>
    </source>
</evidence>
<dbReference type="InterPro" id="IPR000014">
    <property type="entry name" value="PAS"/>
</dbReference>
<dbReference type="Proteomes" id="UP001562354">
    <property type="component" value="Unassembled WGS sequence"/>
</dbReference>
<evidence type="ECO:0000259" key="5">
    <source>
        <dbReference type="PROSITE" id="PS50110"/>
    </source>
</evidence>
<accession>A0ABR3P3X1</accession>
<evidence type="ECO:0000256" key="3">
    <source>
        <dbReference type="SAM" id="MobiDB-lite"/>
    </source>
</evidence>
<dbReference type="Gene3D" id="3.40.50.2300">
    <property type="match status" value="1"/>
</dbReference>
<keyword evidence="7" id="KW-1185">Reference proteome</keyword>
<feature type="compositionally biased region" description="Basic and acidic residues" evidence="3">
    <location>
        <begin position="622"/>
        <end position="642"/>
    </location>
</feature>
<dbReference type="PROSITE" id="PS50109">
    <property type="entry name" value="HIS_KIN"/>
    <property type="match status" value="1"/>
</dbReference>
<feature type="domain" description="Response regulatory" evidence="5">
    <location>
        <begin position="703"/>
        <end position="830"/>
    </location>
</feature>
<dbReference type="Gene3D" id="3.30.565.10">
    <property type="entry name" value="Histidine kinase-like ATPase, C-terminal domain"/>
    <property type="match status" value="1"/>
</dbReference>
<dbReference type="PROSITE" id="PS50110">
    <property type="entry name" value="RESPONSE_REGULATORY"/>
    <property type="match status" value="1"/>
</dbReference>
<dbReference type="Pfam" id="PF00072">
    <property type="entry name" value="Response_reg"/>
    <property type="match status" value="1"/>
</dbReference>
<dbReference type="InterPro" id="IPR001789">
    <property type="entry name" value="Sig_transdc_resp-reg_receiver"/>
</dbReference>
<feature type="domain" description="Histidine kinase" evidence="4">
    <location>
        <begin position="329"/>
        <end position="598"/>
    </location>
</feature>
<dbReference type="SUPFAM" id="SSF55874">
    <property type="entry name" value="ATPase domain of HSP90 chaperone/DNA topoisomerase II/histidine kinase"/>
    <property type="match status" value="1"/>
</dbReference>
<dbReference type="CDD" id="cd17546">
    <property type="entry name" value="REC_hyHK_CKI1_RcsC-like"/>
    <property type="match status" value="1"/>
</dbReference>
<feature type="compositionally biased region" description="Basic and acidic residues" evidence="3">
    <location>
        <begin position="665"/>
        <end position="695"/>
    </location>
</feature>
<dbReference type="InterPro" id="IPR011006">
    <property type="entry name" value="CheY-like_superfamily"/>
</dbReference>
<dbReference type="RefSeq" id="XP_069197160.1">
    <property type="nucleotide sequence ID" value="XM_069344725.1"/>
</dbReference>
<evidence type="ECO:0000256" key="2">
    <source>
        <dbReference type="PROSITE-ProRule" id="PRU00169"/>
    </source>
</evidence>
<protein>
    <recommendedName>
        <fullName evidence="8">Histidine kinase</fullName>
    </recommendedName>
</protein>
<proteinExistence type="predicted"/>
<dbReference type="SUPFAM" id="SSF47384">
    <property type="entry name" value="Homodimeric domain of signal transducing histidine kinase"/>
    <property type="match status" value="1"/>
</dbReference>
<sequence length="837" mass="93751">MGVSTNENCLSSKIENAMGPAREWPAGLQNISAFVESLQSAAAMFVGHDLVMLQNKPWAQLLGTPTEQGGPLKDVVPEELAETLRSAMNGDVPSSMTVQAFDVEGRQHLRDWPVLYSPFTVGEANGIVVQVIHPQGEQQNADNQCDSGCHIGGHAEQHMHEMNPSKGNFDSSPTNQRISLDRQPFFQKFAEMLPTGLAILDHQAEALFVNQQFHELTVHGGTDKSFKKWPKTIHPQDYDRVMNAYREAFESRTDLSTEFRAYGKEEPWRLFLMRPLEDENLEKASLKRYGGFICAVVDITKIKAAELSEKKAARDAQERKRQQERFIDMLSHEIRNPLGAVLHCQEDILEAIDYGKIRSDTINVDDIVEACETISICVGHQKTLVDDVLSFSKLDASMLSLAPKDTQPKRQMADSLKIFQPELRKRHIGFDYQLDPSYNKHKVEWVKADLVRISQVLVNLMTNSIKFTAKKEGPKKIAVDVGASIERPTSYPPDVVYFELDDQVTHMDSTHSAEWGNGEALYITVAIRDTGIGISNENQTKLFDRFRQATPKTEEIYGGSGLGLNISRKICQLHGGEIGVSSKEGSGSTFAFFFRVRRCETTPPDGASMNQEEMQNGLHIPEEIQQKDLKDKDVPESLKSPRVEPSSNNDDRWSHTADIVSNIPRKPDIDQNGKNVKDKDGDTSRNRRTQLTDRTKGDQPFLKILFVEDNLINQKILKRKMQSKGFEVVTANNGKDAVESYKAAIGPGATSPAFDCVLMDQEMPIMDGNAATKAIREYETENSLPRVRIIGVSANVRQEQQADMKTAGMDSVLSKPFKIDELVSRIREVSKEAENKT</sequence>